<gene>
    <name evidence="1" type="ORF">CERZMDRAFT_90578</name>
</gene>
<feature type="non-terminal residue" evidence="1">
    <location>
        <position position="51"/>
    </location>
</feature>
<sequence length="51" mass="5674">MIAGIRELGFSVWSTEQSCSLGLGENGYLMARVTLRPSSYLEEIMDFTRAS</sequence>
<dbReference type="Proteomes" id="UP000799539">
    <property type="component" value="Unassembled WGS sequence"/>
</dbReference>
<dbReference type="AlphaFoldDB" id="A0A6A6FIV2"/>
<reference evidence="1" key="1">
    <citation type="journal article" date="2020" name="Stud. Mycol.">
        <title>101 Dothideomycetes genomes: a test case for predicting lifestyles and emergence of pathogens.</title>
        <authorList>
            <person name="Haridas S."/>
            <person name="Albert R."/>
            <person name="Binder M."/>
            <person name="Bloem J."/>
            <person name="Labutti K."/>
            <person name="Salamov A."/>
            <person name="Andreopoulos B."/>
            <person name="Baker S."/>
            <person name="Barry K."/>
            <person name="Bills G."/>
            <person name="Bluhm B."/>
            <person name="Cannon C."/>
            <person name="Castanera R."/>
            <person name="Culley D."/>
            <person name="Daum C."/>
            <person name="Ezra D."/>
            <person name="Gonzalez J."/>
            <person name="Henrissat B."/>
            <person name="Kuo A."/>
            <person name="Liang C."/>
            <person name="Lipzen A."/>
            <person name="Lutzoni F."/>
            <person name="Magnuson J."/>
            <person name="Mondo S."/>
            <person name="Nolan M."/>
            <person name="Ohm R."/>
            <person name="Pangilinan J."/>
            <person name="Park H.-J."/>
            <person name="Ramirez L."/>
            <person name="Alfaro M."/>
            <person name="Sun H."/>
            <person name="Tritt A."/>
            <person name="Yoshinaga Y."/>
            <person name="Zwiers L.-H."/>
            <person name="Turgeon B."/>
            <person name="Goodwin S."/>
            <person name="Spatafora J."/>
            <person name="Crous P."/>
            <person name="Grigoriev I."/>
        </authorList>
    </citation>
    <scope>NUCLEOTIDE SEQUENCE</scope>
    <source>
        <strain evidence="1">SCOH1-5</strain>
    </source>
</reference>
<name>A0A6A6FIV2_9PEZI</name>
<proteinExistence type="predicted"/>
<evidence type="ECO:0000313" key="2">
    <source>
        <dbReference type="Proteomes" id="UP000799539"/>
    </source>
</evidence>
<evidence type="ECO:0000313" key="1">
    <source>
        <dbReference type="EMBL" id="KAF2213158.1"/>
    </source>
</evidence>
<protein>
    <submittedName>
        <fullName evidence="1">Uncharacterized protein</fullName>
    </submittedName>
</protein>
<keyword evidence="2" id="KW-1185">Reference proteome</keyword>
<organism evidence="1 2">
    <name type="scientific">Cercospora zeae-maydis SCOH1-5</name>
    <dbReference type="NCBI Taxonomy" id="717836"/>
    <lineage>
        <taxon>Eukaryota</taxon>
        <taxon>Fungi</taxon>
        <taxon>Dikarya</taxon>
        <taxon>Ascomycota</taxon>
        <taxon>Pezizomycotina</taxon>
        <taxon>Dothideomycetes</taxon>
        <taxon>Dothideomycetidae</taxon>
        <taxon>Mycosphaerellales</taxon>
        <taxon>Mycosphaerellaceae</taxon>
        <taxon>Cercospora</taxon>
    </lineage>
</organism>
<dbReference type="EMBL" id="ML992671">
    <property type="protein sequence ID" value="KAF2213158.1"/>
    <property type="molecule type" value="Genomic_DNA"/>
</dbReference>
<accession>A0A6A6FIV2</accession>